<dbReference type="SUPFAM" id="SSF140736">
    <property type="entry name" value="Rv1873-like"/>
    <property type="match status" value="1"/>
</dbReference>
<evidence type="ECO:0000313" key="2">
    <source>
        <dbReference type="Proteomes" id="UP000238034"/>
    </source>
</evidence>
<dbReference type="Gene3D" id="1.25.40.380">
    <property type="entry name" value="Protein of unknown function DUF1810"/>
    <property type="match status" value="1"/>
</dbReference>
<dbReference type="InterPro" id="IPR014937">
    <property type="entry name" value="DUF1810"/>
</dbReference>
<accession>A0A2T0UCH5</accession>
<keyword evidence="2" id="KW-1185">Reference proteome</keyword>
<dbReference type="InterPro" id="IPR036287">
    <property type="entry name" value="Rv1873-like_sf"/>
</dbReference>
<name>A0A2T0UCH5_9SPHI</name>
<reference evidence="1 2" key="1">
    <citation type="submission" date="2018-03" db="EMBL/GenBank/DDBJ databases">
        <title>Genomic Encyclopedia of Type Strains, Phase III (KMG-III): the genomes of soil and plant-associated and newly described type strains.</title>
        <authorList>
            <person name="Whitman W."/>
        </authorList>
    </citation>
    <scope>NUCLEOTIDE SEQUENCE [LARGE SCALE GENOMIC DNA]</scope>
    <source>
        <strain evidence="1 2">CGMCC 1.9313</strain>
    </source>
</reference>
<dbReference type="AlphaFoldDB" id="A0A2T0UCH5"/>
<dbReference type="Pfam" id="PF08837">
    <property type="entry name" value="DUF1810"/>
    <property type="match status" value="1"/>
</dbReference>
<gene>
    <name evidence="1" type="ORF">B0I27_101540</name>
</gene>
<dbReference type="RefSeq" id="WP_106291083.1">
    <property type="nucleotide sequence ID" value="NZ_PVTH01000001.1"/>
</dbReference>
<organism evidence="1 2">
    <name type="scientific">Arcticibacter pallidicorallinus</name>
    <dbReference type="NCBI Taxonomy" id="1259464"/>
    <lineage>
        <taxon>Bacteria</taxon>
        <taxon>Pseudomonadati</taxon>
        <taxon>Bacteroidota</taxon>
        <taxon>Sphingobacteriia</taxon>
        <taxon>Sphingobacteriales</taxon>
        <taxon>Sphingobacteriaceae</taxon>
        <taxon>Arcticibacter</taxon>
    </lineage>
</organism>
<evidence type="ECO:0000313" key="1">
    <source>
        <dbReference type="EMBL" id="PRY55568.1"/>
    </source>
</evidence>
<protein>
    <submittedName>
        <fullName evidence="1">Uncharacterized protein (DUF1810 family)</fullName>
    </submittedName>
</protein>
<dbReference type="EMBL" id="PVTH01000001">
    <property type="protein sequence ID" value="PRY55568.1"/>
    <property type="molecule type" value="Genomic_DNA"/>
</dbReference>
<dbReference type="PIRSF" id="PIRSF008546">
    <property type="entry name" value="UCP008546"/>
    <property type="match status" value="1"/>
</dbReference>
<sequence>MAQEYDLERFVSAQDDDYETAFAEIANGRKRSHWMWYIFPQIQGLGSTETSKYYALKDLREAETFFAHELLGSRLMKITNQLLQLEESNANKIFGSPDDLKLKSCMTLFCSLDEADPVFEAVLDKFFKGSKDERTLKIIGKTE</sequence>
<comment type="caution">
    <text evidence="1">The sequence shown here is derived from an EMBL/GenBank/DDBJ whole genome shotgun (WGS) entry which is preliminary data.</text>
</comment>
<proteinExistence type="predicted"/>
<dbReference type="Proteomes" id="UP000238034">
    <property type="component" value="Unassembled WGS sequence"/>
</dbReference>
<dbReference type="OrthoDB" id="9801870at2"/>